<evidence type="ECO:0000256" key="1">
    <source>
        <dbReference type="ARBA" id="ARBA00005417"/>
    </source>
</evidence>
<gene>
    <name evidence="6" type="ORF">SD70_12650</name>
</gene>
<dbReference type="SMART" id="SM00382">
    <property type="entry name" value="AAA"/>
    <property type="match status" value="1"/>
</dbReference>
<dbReference type="PROSITE" id="PS50893">
    <property type="entry name" value="ABC_TRANSPORTER_2"/>
    <property type="match status" value="1"/>
</dbReference>
<dbReference type="Proteomes" id="UP000031967">
    <property type="component" value="Unassembled WGS sequence"/>
</dbReference>
<evidence type="ECO:0000256" key="3">
    <source>
        <dbReference type="ARBA" id="ARBA00022741"/>
    </source>
</evidence>
<dbReference type="PANTHER" id="PTHR42734:SF17">
    <property type="entry name" value="METAL TRANSPORT SYSTEM ATP-BINDING PROTEIN TM_0124-RELATED"/>
    <property type="match status" value="1"/>
</dbReference>
<keyword evidence="3" id="KW-0547">Nucleotide-binding</keyword>
<evidence type="ECO:0000256" key="4">
    <source>
        <dbReference type="ARBA" id="ARBA00022840"/>
    </source>
</evidence>
<comment type="similarity">
    <text evidence="1">Belongs to the ABC transporter superfamily.</text>
</comment>
<protein>
    <recommendedName>
        <fullName evidence="5">ABC transporter domain-containing protein</fullName>
    </recommendedName>
</protein>
<dbReference type="InterPro" id="IPR027417">
    <property type="entry name" value="P-loop_NTPase"/>
</dbReference>
<evidence type="ECO:0000259" key="5">
    <source>
        <dbReference type="PROSITE" id="PS50893"/>
    </source>
</evidence>
<accession>A0ABR5AJ70</accession>
<dbReference type="PANTHER" id="PTHR42734">
    <property type="entry name" value="METAL TRANSPORT SYSTEM ATP-BINDING PROTEIN TM_0124-RELATED"/>
    <property type="match status" value="1"/>
</dbReference>
<reference evidence="6 7" key="1">
    <citation type="submission" date="2014-12" db="EMBL/GenBank/DDBJ databases">
        <title>Draft genome sequence of Paenibacillus kamchatkensis strain B-2647.</title>
        <authorList>
            <person name="Karlyshev A.V."/>
            <person name="Kudryashova E.B."/>
        </authorList>
    </citation>
    <scope>NUCLEOTIDE SEQUENCE [LARGE SCALE GENOMIC DNA]</scope>
    <source>
        <strain evidence="6 7">VKM B-2647</strain>
    </source>
</reference>
<evidence type="ECO:0000313" key="7">
    <source>
        <dbReference type="Proteomes" id="UP000031967"/>
    </source>
</evidence>
<comment type="caution">
    <text evidence="6">The sequence shown here is derived from an EMBL/GenBank/DDBJ whole genome shotgun (WGS) entry which is preliminary data.</text>
</comment>
<dbReference type="Pfam" id="PF00005">
    <property type="entry name" value="ABC_tran"/>
    <property type="match status" value="1"/>
</dbReference>
<proteinExistence type="inferred from homology"/>
<keyword evidence="2" id="KW-0813">Transport</keyword>
<dbReference type="SUPFAM" id="SSF52540">
    <property type="entry name" value="P-loop containing nucleoside triphosphate hydrolases"/>
    <property type="match status" value="1"/>
</dbReference>
<dbReference type="CDD" id="cd03235">
    <property type="entry name" value="ABC_Metallic_Cations"/>
    <property type="match status" value="1"/>
</dbReference>
<dbReference type="InterPro" id="IPR003593">
    <property type="entry name" value="AAA+_ATPase"/>
</dbReference>
<organism evidence="6 7">
    <name type="scientific">Gordoniibacillus kamchatkensis</name>
    <dbReference type="NCBI Taxonomy" id="1590651"/>
    <lineage>
        <taxon>Bacteria</taxon>
        <taxon>Bacillati</taxon>
        <taxon>Bacillota</taxon>
        <taxon>Bacilli</taxon>
        <taxon>Bacillales</taxon>
        <taxon>Paenibacillaceae</taxon>
        <taxon>Gordoniibacillus</taxon>
    </lineage>
</organism>
<dbReference type="InterPro" id="IPR050153">
    <property type="entry name" value="Metal_Ion_Import_ABC"/>
</dbReference>
<evidence type="ECO:0000256" key="2">
    <source>
        <dbReference type="ARBA" id="ARBA00022448"/>
    </source>
</evidence>
<sequence>MGCELAAREVSVHINGKPILDHISFSVKPGQFMGIIGPNGAGKTTLFRVLLGMLDPTRGSVSFLNDDQQPVKRSSVIGYVPQSRQIDPEIPMTAEDFISLGLPHRYRFWSTSKDRQAISEALRLTDSFRLANQPVGKLSGGERQRIYLAQALVRQPQILLLDEPTSNLDPGAQEQMASVVDRICRERNVSVLFISHDINLIAKYADRILYLTRGHYAEGPVEEVMRTEVLSRLYGSPVEVMKVDSKLRVISTGKNAAVPICYHGEAQ</sequence>
<dbReference type="Gene3D" id="3.40.50.300">
    <property type="entry name" value="P-loop containing nucleotide triphosphate hydrolases"/>
    <property type="match status" value="1"/>
</dbReference>
<keyword evidence="7" id="KW-1185">Reference proteome</keyword>
<feature type="domain" description="ABC transporter" evidence="5">
    <location>
        <begin position="5"/>
        <end position="238"/>
    </location>
</feature>
<keyword evidence="4" id="KW-0067">ATP-binding</keyword>
<name>A0ABR5AJ70_9BACL</name>
<dbReference type="RefSeq" id="WP_041047918.1">
    <property type="nucleotide sequence ID" value="NZ_JXAK01000019.1"/>
</dbReference>
<dbReference type="InterPro" id="IPR003439">
    <property type="entry name" value="ABC_transporter-like_ATP-bd"/>
</dbReference>
<dbReference type="EMBL" id="JXAK01000019">
    <property type="protein sequence ID" value="KIL40585.1"/>
    <property type="molecule type" value="Genomic_DNA"/>
</dbReference>
<evidence type="ECO:0000313" key="6">
    <source>
        <dbReference type="EMBL" id="KIL40585.1"/>
    </source>
</evidence>